<evidence type="ECO:0000256" key="1">
    <source>
        <dbReference type="ARBA" id="ARBA00008814"/>
    </source>
</evidence>
<organism evidence="4 5">
    <name type="scientific">Clostridium ganghwense</name>
    <dbReference type="NCBI Taxonomy" id="312089"/>
    <lineage>
        <taxon>Bacteria</taxon>
        <taxon>Bacillati</taxon>
        <taxon>Bacillota</taxon>
        <taxon>Clostridia</taxon>
        <taxon>Eubacteriales</taxon>
        <taxon>Clostridiaceae</taxon>
        <taxon>Clostridium</taxon>
    </lineage>
</organism>
<dbReference type="EMBL" id="JAPQES010000001">
    <property type="protein sequence ID" value="MCY6369645.1"/>
    <property type="molecule type" value="Genomic_DNA"/>
</dbReference>
<evidence type="ECO:0000256" key="2">
    <source>
        <dbReference type="ARBA" id="ARBA00022729"/>
    </source>
</evidence>
<evidence type="ECO:0000313" key="5">
    <source>
        <dbReference type="Proteomes" id="UP001079657"/>
    </source>
</evidence>
<dbReference type="PANTHER" id="PTHR30535">
    <property type="entry name" value="VITAMIN B12-BINDING PROTEIN"/>
    <property type="match status" value="1"/>
</dbReference>
<feature type="domain" description="Fe/B12 periplasmic-binding" evidence="3">
    <location>
        <begin position="68"/>
        <end position="316"/>
    </location>
</feature>
<dbReference type="RefSeq" id="WP_268048019.1">
    <property type="nucleotide sequence ID" value="NZ_JAPQES010000001.1"/>
</dbReference>
<proteinExistence type="inferred from homology"/>
<dbReference type="PANTHER" id="PTHR30535:SF34">
    <property type="entry name" value="MOLYBDATE-BINDING PROTEIN MOLA"/>
    <property type="match status" value="1"/>
</dbReference>
<accession>A0ABT4CKS2</accession>
<dbReference type="Pfam" id="PF01497">
    <property type="entry name" value="Peripla_BP_2"/>
    <property type="match status" value="1"/>
</dbReference>
<dbReference type="Gene3D" id="3.40.50.1980">
    <property type="entry name" value="Nitrogenase molybdenum iron protein domain"/>
    <property type="match status" value="2"/>
</dbReference>
<comment type="similarity">
    <text evidence="1">Belongs to the bacterial solute-binding protein 8 family.</text>
</comment>
<name>A0ABT4CKS2_9CLOT</name>
<dbReference type="PROSITE" id="PS50983">
    <property type="entry name" value="FE_B12_PBP"/>
    <property type="match status" value="1"/>
</dbReference>
<evidence type="ECO:0000313" key="4">
    <source>
        <dbReference type="EMBL" id="MCY6369645.1"/>
    </source>
</evidence>
<keyword evidence="5" id="KW-1185">Reference proteome</keyword>
<dbReference type="NCBIfam" id="NF038402">
    <property type="entry name" value="TroA_like"/>
    <property type="match status" value="1"/>
</dbReference>
<dbReference type="SUPFAM" id="SSF53807">
    <property type="entry name" value="Helical backbone' metal receptor"/>
    <property type="match status" value="1"/>
</dbReference>
<gene>
    <name evidence="4" type="ORF">OXH55_03145</name>
</gene>
<dbReference type="InterPro" id="IPR054828">
    <property type="entry name" value="Vit_B12_bind_prot"/>
</dbReference>
<sequence length="318" mass="36054">MLKRKNFMLILLILMMIFTITACTNKSNKSERKNDVQQSKEVKGETKYPLTIKDSYEREVIIEKEPQKIISIAPNITETIFDLGKKDKLIGRTEYCDYPKEVEKIEVIGSLKTPNIEKITELKPDLIIASTHFNKKTLKKLEDLGMKVVVLYGEETFDGAYETIEKVGTVLNAQDKAAEIVSSMKKKVEDIKKKVEVENKPSVYYVVTYGKGGDYTAGKGTFIGQMIEMAGGKNAADDVEGWKYSIERLIEKNPNMLVCSSRFDTKKGIENTNGYKDLDAVKNDKLYEIDENLITRQGPRLTDGLEELAKIIHPEAFK</sequence>
<dbReference type="CDD" id="cd01143">
    <property type="entry name" value="YvrC"/>
    <property type="match status" value="1"/>
</dbReference>
<protein>
    <submittedName>
        <fullName evidence="4">ABC transporter substrate-binding protein</fullName>
    </submittedName>
</protein>
<dbReference type="InterPro" id="IPR050902">
    <property type="entry name" value="ABC_Transporter_SBP"/>
</dbReference>
<comment type="caution">
    <text evidence="4">The sequence shown here is derived from an EMBL/GenBank/DDBJ whole genome shotgun (WGS) entry which is preliminary data.</text>
</comment>
<dbReference type="InterPro" id="IPR002491">
    <property type="entry name" value="ABC_transptr_periplasmic_BD"/>
</dbReference>
<reference evidence="4" key="1">
    <citation type="submission" date="2022-12" db="EMBL/GenBank/DDBJ databases">
        <authorList>
            <person name="Wang J."/>
        </authorList>
    </citation>
    <scope>NUCLEOTIDE SEQUENCE</scope>
    <source>
        <strain evidence="4">HY-42-06</strain>
    </source>
</reference>
<dbReference type="PROSITE" id="PS51257">
    <property type="entry name" value="PROKAR_LIPOPROTEIN"/>
    <property type="match status" value="1"/>
</dbReference>
<keyword evidence="2" id="KW-0732">Signal</keyword>
<dbReference type="Proteomes" id="UP001079657">
    <property type="component" value="Unassembled WGS sequence"/>
</dbReference>
<evidence type="ECO:0000259" key="3">
    <source>
        <dbReference type="PROSITE" id="PS50983"/>
    </source>
</evidence>